<evidence type="ECO:0000313" key="2">
    <source>
        <dbReference type="EMBL" id="QHU33090.1"/>
    </source>
</evidence>
<reference evidence="2" key="1">
    <citation type="journal article" date="2020" name="Nature">
        <title>Giant virus diversity and host interactions through global metagenomics.</title>
        <authorList>
            <person name="Schulz F."/>
            <person name="Roux S."/>
            <person name="Paez-Espino D."/>
            <person name="Jungbluth S."/>
            <person name="Walsh D.A."/>
            <person name="Denef V.J."/>
            <person name="McMahon K.D."/>
            <person name="Konstantinidis K.T."/>
            <person name="Eloe-Fadrosh E.A."/>
            <person name="Kyrpides N.C."/>
            <person name="Woyke T."/>
        </authorList>
    </citation>
    <scope>NUCLEOTIDE SEQUENCE</scope>
    <source>
        <strain evidence="2">GVMAG-S-1014582-52</strain>
    </source>
</reference>
<evidence type="ECO:0000256" key="1">
    <source>
        <dbReference type="SAM" id="MobiDB-lite"/>
    </source>
</evidence>
<feature type="region of interest" description="Disordered" evidence="1">
    <location>
        <begin position="1650"/>
        <end position="1688"/>
    </location>
</feature>
<sequence>MYVNQIDDIIDKILDRLYLEGLIKDSTFNLIISENKLNYVEYCDQINKFIKLFMEDIDTTEIYKLINNRENLQRILDIIKRYIAYYYFLSIAYHYTGNIKDYRNNLIQYSKLQEKSSSTIKNFFDTENNSQLIKFYKIIKDSIKILLMSDLQKKTLNLVEVKEAISFLNELGTDYIDNYFLYINRDKQNEETVQINVHNLIKTIVFRNIYRNQEQNIVFGILNEIEEEENEYTYIDIIITGDELSDFDSFRKIFVDIDEDKLESIAREVFDLINESSKILQNISTESKNNSLLQMKIITPIVDDFLRYHRDSERIETEMDKPLISQNSVNNNAKNIQLALLYQQRKKKENTKAQLIVNKLDVITDFYSENVKKNPELKKEIITKYFHGPLSYRKVTLHNYSEEVRIMTKIINQGRRVMESNEYYLELRQINNNAYFNFKDLQKYGTILNIESEYPINVLRYSNIEFKNQFSNQEIETYTRNDENTIHLVGLSLGPFGVIPLQCITKENLINIRELTFAYITDKGKTKKVNMKNGFKFFLRLIKYIYVENIDIIEDSEKIRIIHKFDEVIKNNPNIVNKIIYWIYDIENDQYNMETYEDIDTTKIQDNIAYMNAIIYEKMTQMFHKKLTKLINQHTNLSIKKILFLIESYNSLYDLSLRQDEKRKFFIEQYLRKKQIDKSKIISVEEIDRIVQPEINIIPNEEIYRIRINTTNPISLNEYIQIEAYAKKSDNEKKTIGDNKCQHEIEWTEIMKLKMGNINHYNSSLTQFIEKYALETYELDFVCKICGHVLPMKQYIQDGSFDNNSQRFVTAYLPVDISLGDMKEYKKYSLTIRYLDGLINKISLITGTNMLIGQELAIKQARKAIVKNIIDIISKHNQINIHKNMDSNERSDYYAKKFNINKDLSGIFFFELDDKIFDFNSNVNNTTTTELNRLKFNNILLYFMYIFITELNGSQISMIQYDKIANIYIYLQYGSKLFDNLMIKKNVNDKDVISIEKYPVLCYLIFIISYFLIKYKLWYYPVNNSHKINMVIVKIIINSFVELFNSIALDAGKMENDYIYLLTTSKMYTQLNNVFQNLDIINVLKRNQIKYSGKTIVEQEKTKHVEKINPIKEKDTACKIATYKLSSGIIFDFKDDVIYPIFININDITNCETGDFHNWINKGANIICTKCSKNGEQITGEHDSVIDNYYFNLNKIANRRCLDGNLHDFVGREDEFICTKCHHKMGEAYTKEDLNNFEKTLDKIGDINNKEILEKYDKQDLLLKIEQDKQDQMIIDLVNEYQKNGEKIMDTFINQLEDLIGEKKDLGISKYPVYLRYDVYIITHAYDGTLFQQPYILTEQDNKIIFKENHSFFKTDVYYYSDNRSGQIDIFYHAVTLQLLGYKDKHKDYISLKKSNNFLQISPSILNRFLMLGFTSKYIDVNKMINNEQSKNINNYYQVMNDIIRNRINVIKSIIDKISSLIFKIKNYQPSDTSVTGISLQSTLDVNNLVAKNAKLIQKFELDKNIFSDWNKIRGNFTYTIVNWKETNFKIPDNNFINYDLINYYDTSSKIATYYLIKQLIEIIEANKDKTIKINISLMYIDIINYIYNLYNTDTNINIVELKRFNYILDGSDVMVDLLKKGQGLNKMRELEEQIDKGMQELDEIEEMTEEEREEVEDLNEEAESLDVESSYYEDEGVDYVESGEYES</sequence>
<protein>
    <submittedName>
        <fullName evidence="2">Uncharacterized protein</fullName>
    </submittedName>
</protein>
<organism evidence="2">
    <name type="scientific">viral metagenome</name>
    <dbReference type="NCBI Taxonomy" id="1070528"/>
    <lineage>
        <taxon>unclassified sequences</taxon>
        <taxon>metagenomes</taxon>
        <taxon>organismal metagenomes</taxon>
    </lineage>
</organism>
<dbReference type="EMBL" id="MN740556">
    <property type="protein sequence ID" value="QHU33090.1"/>
    <property type="molecule type" value="Genomic_DNA"/>
</dbReference>
<accession>A0A6C0LRT0</accession>
<name>A0A6C0LRT0_9ZZZZ</name>
<proteinExistence type="predicted"/>